<sequence length="95" mass="10528">MWDQDDLRAAKDAKRAELEAGGRHPSEADVLRSVSRSELALHCRRITRGTEETQAQIHRLIQAFDGDAGRDSLGVPLINSARMSEIIKSHKLAPV</sequence>
<dbReference type="GO" id="GO:0008233">
    <property type="term" value="F:peptidase activity"/>
    <property type="evidence" value="ECO:0007669"/>
    <property type="project" value="UniProtKB-KW"/>
</dbReference>
<dbReference type="PANTHER" id="PTHR24401:SF29">
    <property type="entry name" value="SI:CH211-243P7.3-RELATED"/>
    <property type="match status" value="1"/>
</dbReference>
<dbReference type="Proteomes" id="UP001228049">
    <property type="component" value="Unassembled WGS sequence"/>
</dbReference>
<name>A0AAD9BS02_DISEL</name>
<keyword evidence="2" id="KW-1185">Reference proteome</keyword>
<accession>A0AAD9BS02</accession>
<keyword evidence="1" id="KW-0645">Protease</keyword>
<organism evidence="1 2">
    <name type="scientific">Dissostichus eleginoides</name>
    <name type="common">Patagonian toothfish</name>
    <name type="synonym">Dissostichus amissus</name>
    <dbReference type="NCBI Taxonomy" id="100907"/>
    <lineage>
        <taxon>Eukaryota</taxon>
        <taxon>Metazoa</taxon>
        <taxon>Chordata</taxon>
        <taxon>Craniata</taxon>
        <taxon>Vertebrata</taxon>
        <taxon>Euteleostomi</taxon>
        <taxon>Actinopterygii</taxon>
        <taxon>Neopterygii</taxon>
        <taxon>Teleostei</taxon>
        <taxon>Neoteleostei</taxon>
        <taxon>Acanthomorphata</taxon>
        <taxon>Eupercaria</taxon>
        <taxon>Perciformes</taxon>
        <taxon>Notothenioidei</taxon>
        <taxon>Nototheniidae</taxon>
        <taxon>Dissostichus</taxon>
    </lineage>
</organism>
<dbReference type="AlphaFoldDB" id="A0AAD9BS02"/>
<reference evidence="1" key="1">
    <citation type="submission" date="2023-04" db="EMBL/GenBank/DDBJ databases">
        <title>Chromosome-level genome of Chaenocephalus aceratus.</title>
        <authorList>
            <person name="Park H."/>
        </authorList>
    </citation>
    <scope>NUCLEOTIDE SEQUENCE</scope>
    <source>
        <strain evidence="1">DE</strain>
        <tissue evidence="1">Muscle</tissue>
    </source>
</reference>
<comment type="caution">
    <text evidence="1">The sequence shown here is derived from an EMBL/GenBank/DDBJ whole genome shotgun (WGS) entry which is preliminary data.</text>
</comment>
<dbReference type="GO" id="GO:0006508">
    <property type="term" value="P:proteolysis"/>
    <property type="evidence" value="ECO:0007669"/>
    <property type="project" value="UniProtKB-KW"/>
</dbReference>
<evidence type="ECO:0000313" key="1">
    <source>
        <dbReference type="EMBL" id="KAK1887484.1"/>
    </source>
</evidence>
<gene>
    <name evidence="1" type="ORF">KUDE01_028273</name>
</gene>
<keyword evidence="1" id="KW-0378">Hydrolase</keyword>
<proteinExistence type="predicted"/>
<dbReference type="PANTHER" id="PTHR24401">
    <property type="entry name" value="SI:CH211-243P7.3-RELATED"/>
    <property type="match status" value="1"/>
</dbReference>
<dbReference type="EMBL" id="JASDAP010000018">
    <property type="protein sequence ID" value="KAK1887484.1"/>
    <property type="molecule type" value="Genomic_DNA"/>
</dbReference>
<evidence type="ECO:0000313" key="2">
    <source>
        <dbReference type="Proteomes" id="UP001228049"/>
    </source>
</evidence>
<protein>
    <submittedName>
        <fullName evidence="1">Pro-apoptotic serine protease NMA111</fullName>
    </submittedName>
</protein>